<feature type="transmembrane region" description="Helical" evidence="1">
    <location>
        <begin position="38"/>
        <end position="57"/>
    </location>
</feature>
<gene>
    <name evidence="2" type="ORF">ADT25_10640</name>
</gene>
<evidence type="ECO:0000313" key="2">
    <source>
        <dbReference type="EMBL" id="KOR44578.1"/>
    </source>
</evidence>
<sequence length="150" mass="17523">MVQLVLQLIRELVMDLDKVSQDQYAIDTYRYVQPGKPLIYLWIAAVIPLYFLLEFYIFKNHSLWGIVFSIPGFLFFFFMMYACFTGAAKLEIDNESVRRSLLGWNIISILWQDAKVIQSFPFPVRGGGLVHNYRFVSKSSFLFFGIISRP</sequence>
<comment type="caution">
    <text evidence="2">The sequence shown here is derived from an EMBL/GenBank/DDBJ whole genome shotgun (WGS) entry which is preliminary data.</text>
</comment>
<keyword evidence="1" id="KW-0472">Membrane</keyword>
<accession>A0AAP0ZKZ2</accession>
<dbReference type="Proteomes" id="UP000036790">
    <property type="component" value="Unassembled WGS sequence"/>
</dbReference>
<evidence type="ECO:0000313" key="3">
    <source>
        <dbReference type="Proteomes" id="UP000036790"/>
    </source>
</evidence>
<organism evidence="2 3">
    <name type="scientific">Xanthomonas oryzae</name>
    <dbReference type="NCBI Taxonomy" id="347"/>
    <lineage>
        <taxon>Bacteria</taxon>
        <taxon>Pseudomonadati</taxon>
        <taxon>Pseudomonadota</taxon>
        <taxon>Gammaproteobacteria</taxon>
        <taxon>Lysobacterales</taxon>
        <taxon>Lysobacteraceae</taxon>
        <taxon>Xanthomonas</taxon>
    </lineage>
</organism>
<keyword evidence="1" id="KW-0812">Transmembrane</keyword>
<reference evidence="2 3" key="1">
    <citation type="submission" date="2015-07" db="EMBL/GenBank/DDBJ databases">
        <authorList>
            <consortium name="Consortium for Microbial Forensics and Genomics (microFORGE)"/>
            <person name="Knight B.M."/>
            <person name="Roberts D.P."/>
            <person name="Lin D."/>
            <person name="Hari K."/>
            <person name="Fletcher J."/>
            <person name="Melcher U."/>
            <person name="Blagden T."/>
            <person name="Winegar R.A."/>
        </authorList>
    </citation>
    <scope>NUCLEOTIDE SEQUENCE [LARGE SCALE GENOMIC DNA]</scope>
    <source>
        <strain evidence="2 3">X11-5A</strain>
    </source>
</reference>
<dbReference type="AlphaFoldDB" id="A0AAP0ZKZ2"/>
<protein>
    <submittedName>
        <fullName evidence="2">Uncharacterized protein</fullName>
    </submittedName>
</protein>
<reference evidence="2 3" key="2">
    <citation type="submission" date="2015-09" db="EMBL/GenBank/DDBJ databases">
        <title>Draft genome sequence of Xanthomonas oryzae pv. USA str. X11-5A.</title>
        <authorList>
            <person name="Knight B.M."/>
            <person name="Roberts D.P."/>
            <person name="Lin D."/>
            <person name="Hari K."/>
            <person name="Fletcher J."/>
            <person name="Melcher U."/>
            <person name="Blagden T."/>
            <person name="Winegar R.A."/>
        </authorList>
    </citation>
    <scope>NUCLEOTIDE SEQUENCE [LARGE SCALE GENOMIC DNA]</scope>
    <source>
        <strain evidence="2 3">X11-5A</strain>
    </source>
</reference>
<proteinExistence type="predicted"/>
<name>A0AAP0ZKZ2_9XANT</name>
<feature type="transmembrane region" description="Helical" evidence="1">
    <location>
        <begin position="63"/>
        <end position="84"/>
    </location>
</feature>
<evidence type="ECO:0000256" key="1">
    <source>
        <dbReference type="SAM" id="Phobius"/>
    </source>
</evidence>
<dbReference type="EMBL" id="LHUJ01000187">
    <property type="protein sequence ID" value="KOR44578.1"/>
    <property type="molecule type" value="Genomic_DNA"/>
</dbReference>
<keyword evidence="1" id="KW-1133">Transmembrane helix</keyword>